<feature type="domain" description="SAM" evidence="4">
    <location>
        <begin position="40"/>
        <end position="105"/>
    </location>
</feature>
<dbReference type="PROSITE" id="PS50105">
    <property type="entry name" value="SAM_DOMAIN"/>
    <property type="match status" value="1"/>
</dbReference>
<evidence type="ECO:0000259" key="5">
    <source>
        <dbReference type="PROSITE" id="PS50106"/>
    </source>
</evidence>
<protein>
    <submittedName>
        <fullName evidence="7">Connector enhancer of kinase suppressor of ras 2</fullName>
    </submittedName>
</protein>
<dbReference type="InterPro" id="IPR001849">
    <property type="entry name" value="PH_domain"/>
</dbReference>
<comment type="caution">
    <text evidence="7">The sequence shown here is derived from an EMBL/GenBank/DDBJ whole genome shotgun (WGS) entry which is preliminary data.</text>
</comment>
<feature type="region of interest" description="Disordered" evidence="2">
    <location>
        <begin position="562"/>
        <end position="584"/>
    </location>
</feature>
<feature type="domain" description="PDZ" evidence="5">
    <location>
        <begin position="246"/>
        <end position="323"/>
    </location>
</feature>
<dbReference type="PROSITE" id="PS50106">
    <property type="entry name" value="PDZ"/>
    <property type="match status" value="1"/>
</dbReference>
<dbReference type="InterPro" id="IPR001660">
    <property type="entry name" value="SAM"/>
</dbReference>
<feature type="compositionally biased region" description="Basic residues" evidence="2">
    <location>
        <begin position="508"/>
        <end position="527"/>
    </location>
</feature>
<dbReference type="SUPFAM" id="SSF47769">
    <property type="entry name" value="SAM/Pointed domain"/>
    <property type="match status" value="1"/>
</dbReference>
<dbReference type="InterPro" id="IPR011993">
    <property type="entry name" value="PH-like_dom_sf"/>
</dbReference>
<evidence type="ECO:0000259" key="6">
    <source>
        <dbReference type="PROSITE" id="PS51290"/>
    </source>
</evidence>
<feature type="region of interest" description="Disordered" evidence="2">
    <location>
        <begin position="501"/>
        <end position="545"/>
    </location>
</feature>
<reference evidence="7" key="1">
    <citation type="submission" date="2023-03" db="EMBL/GenBank/DDBJ databases">
        <authorList>
            <person name="Steffen K."/>
            <person name="Cardenas P."/>
        </authorList>
    </citation>
    <scope>NUCLEOTIDE SEQUENCE</scope>
</reference>
<dbReference type="Gene3D" id="2.30.42.10">
    <property type="match status" value="1"/>
</dbReference>
<name>A0AA35R640_GEOBA</name>
<dbReference type="PANTHER" id="PTHR12844">
    <property type="entry name" value="CONNECTOR ENCHANCER OF KINASE SUPPRESSOR OF RAS"/>
    <property type="match status" value="1"/>
</dbReference>
<keyword evidence="7" id="KW-0418">Kinase</keyword>
<dbReference type="SUPFAM" id="SSF50156">
    <property type="entry name" value="PDZ domain-like"/>
    <property type="match status" value="1"/>
</dbReference>
<dbReference type="SMART" id="SM00228">
    <property type="entry name" value="PDZ"/>
    <property type="match status" value="1"/>
</dbReference>
<dbReference type="PROSITE" id="PS50003">
    <property type="entry name" value="PH_DOMAIN"/>
    <property type="match status" value="1"/>
</dbReference>
<organism evidence="7 8">
    <name type="scientific">Geodia barretti</name>
    <name type="common">Barrett's horny sponge</name>
    <dbReference type="NCBI Taxonomy" id="519541"/>
    <lineage>
        <taxon>Eukaryota</taxon>
        <taxon>Metazoa</taxon>
        <taxon>Porifera</taxon>
        <taxon>Demospongiae</taxon>
        <taxon>Heteroscleromorpha</taxon>
        <taxon>Tetractinellida</taxon>
        <taxon>Astrophorina</taxon>
        <taxon>Geodiidae</taxon>
        <taxon>Geodia</taxon>
    </lineage>
</organism>
<comment type="similarity">
    <text evidence="1">Belongs to the CNKSR family.</text>
</comment>
<keyword evidence="7" id="KW-0808">Transferase</keyword>
<dbReference type="Gene3D" id="1.10.150.50">
    <property type="entry name" value="Transcription Factor, Ets-1"/>
    <property type="match status" value="1"/>
</dbReference>
<dbReference type="Pfam" id="PF00536">
    <property type="entry name" value="SAM_1"/>
    <property type="match status" value="1"/>
</dbReference>
<proteinExistence type="inferred from homology"/>
<dbReference type="GO" id="GO:0016301">
    <property type="term" value="F:kinase activity"/>
    <property type="evidence" value="ECO:0007669"/>
    <property type="project" value="UniProtKB-KW"/>
</dbReference>
<dbReference type="InterPro" id="IPR036034">
    <property type="entry name" value="PDZ_sf"/>
</dbReference>
<dbReference type="InterPro" id="IPR001478">
    <property type="entry name" value="PDZ"/>
</dbReference>
<evidence type="ECO:0000313" key="8">
    <source>
        <dbReference type="Proteomes" id="UP001174909"/>
    </source>
</evidence>
<keyword evidence="8" id="KW-1185">Reference proteome</keyword>
<dbReference type="InterPro" id="IPR017874">
    <property type="entry name" value="CRIC_domain"/>
</dbReference>
<dbReference type="EMBL" id="CASHTH010000614">
    <property type="protein sequence ID" value="CAI8005503.1"/>
    <property type="molecule type" value="Genomic_DNA"/>
</dbReference>
<feature type="domain" description="PH" evidence="3">
    <location>
        <begin position="598"/>
        <end position="696"/>
    </location>
</feature>
<dbReference type="PANTHER" id="PTHR12844:SF42">
    <property type="entry name" value="CONNECTOR ENHANCER OF KSR PROTEIN CNK"/>
    <property type="match status" value="1"/>
</dbReference>
<dbReference type="SUPFAM" id="SSF50729">
    <property type="entry name" value="PH domain-like"/>
    <property type="match status" value="1"/>
</dbReference>
<sequence length="722" mass="79234">MRDSIQRISAAAPSVVKETRRGKIENMERATSMYKPVATWDTDDVVAWIQGLGECLSLHVAQFKAHSICGSDLLKLNKQQLEYLKVNQLGHQELLLEAVERLSALDLSCSQNPTMSLVSTLSKKASQLITTLDPSYQRSSPSATRSGSEITAGILELSQVDVAADVMTAARSLINWLDRNSTNLVLDYDEFRQVILKDALELSTIPLQEEFDEQKMLEACRRILKQTQVFMSPENFAAVEPIKLHIILLTPSPEKGLGMSLTRTKQGNLVVNKIRPESPASECGKIRLGDELVQINSQNVVGWEVLSVVTLLVASGSEIVLIMKAGLLHAQEEKADSEEIDEGYPQPDEGYTQPDEEPTNGIAAEESCDSIDCLAGSSSNSLDRIRQPSMSAESDSDISSPDVVPMLRKDLQRTASNPLLDGNGVGGAVGGARRLSDNMEETDGGPHHWRNRHPSYEALLQRVSSDQDSIRSKESDGQKPVLQVAYRTQVVGGVVMRVPIKVSSANPKSKKRGSGGKKPPKGGKKHNPPTPSSPVDGDNKGGSVVFHDPKEIVVDGHTTKQITLTGTGEPQFTSKDSPATSSKKSNPALLVPCFQLKDVDHEGWMNKMGGSGFTPKNWRRRWFVLKTGKLYYYKTSFDVSATGIVDLTGYNIEAATDTKRKNCFRAVQEGMRTYYFQTDTSEQMLAWMQKLSTTCRALAASYVRPSQSQSIDEAQSEDELST</sequence>
<evidence type="ECO:0000256" key="2">
    <source>
        <dbReference type="SAM" id="MobiDB-lite"/>
    </source>
</evidence>
<evidence type="ECO:0000256" key="1">
    <source>
        <dbReference type="ARBA" id="ARBA00009498"/>
    </source>
</evidence>
<feature type="region of interest" description="Disordered" evidence="2">
    <location>
        <begin position="333"/>
        <end position="361"/>
    </location>
</feature>
<dbReference type="Pfam" id="PF10534">
    <property type="entry name" value="CRIC_ras_sig"/>
    <property type="match status" value="1"/>
</dbReference>
<evidence type="ECO:0000259" key="4">
    <source>
        <dbReference type="PROSITE" id="PS50105"/>
    </source>
</evidence>
<dbReference type="InterPro" id="IPR013761">
    <property type="entry name" value="SAM/pointed_sf"/>
</dbReference>
<evidence type="ECO:0000259" key="3">
    <source>
        <dbReference type="PROSITE" id="PS50003"/>
    </source>
</evidence>
<dbReference type="FunFam" id="2.30.29.30:FF:000286">
    <property type="entry name" value="PH-protein kinase domain containing protein"/>
    <property type="match status" value="1"/>
</dbReference>
<dbReference type="PROSITE" id="PS51290">
    <property type="entry name" value="CRIC"/>
    <property type="match status" value="1"/>
</dbReference>
<dbReference type="SMART" id="SM00454">
    <property type="entry name" value="SAM"/>
    <property type="match status" value="1"/>
</dbReference>
<feature type="region of interest" description="Disordered" evidence="2">
    <location>
        <begin position="378"/>
        <end position="402"/>
    </location>
</feature>
<dbReference type="Pfam" id="PF00595">
    <property type="entry name" value="PDZ"/>
    <property type="match status" value="1"/>
</dbReference>
<dbReference type="Pfam" id="PF00169">
    <property type="entry name" value="PH"/>
    <property type="match status" value="1"/>
</dbReference>
<accession>A0AA35R640</accession>
<dbReference type="AlphaFoldDB" id="A0AA35R640"/>
<dbReference type="InterPro" id="IPR051566">
    <property type="entry name" value="CNKSR"/>
</dbReference>
<evidence type="ECO:0000313" key="7">
    <source>
        <dbReference type="EMBL" id="CAI8005503.1"/>
    </source>
</evidence>
<gene>
    <name evidence="7" type="ORF">GBAR_LOCUS4285</name>
</gene>
<feature type="domain" description="CRIC" evidence="6">
    <location>
        <begin position="121"/>
        <end position="213"/>
    </location>
</feature>
<dbReference type="Gene3D" id="2.30.29.30">
    <property type="entry name" value="Pleckstrin-homology domain (PH domain)/Phosphotyrosine-binding domain (PTB)"/>
    <property type="match status" value="1"/>
</dbReference>
<dbReference type="SMART" id="SM00233">
    <property type="entry name" value="PH"/>
    <property type="match status" value="1"/>
</dbReference>
<feature type="compositionally biased region" description="Low complexity" evidence="2">
    <location>
        <begin position="389"/>
        <end position="402"/>
    </location>
</feature>
<dbReference type="Proteomes" id="UP001174909">
    <property type="component" value="Unassembled WGS sequence"/>
</dbReference>